<evidence type="ECO:0000256" key="1">
    <source>
        <dbReference type="ARBA" id="ARBA00004230"/>
    </source>
</evidence>
<keyword evidence="7" id="KW-0282">Flagellum</keyword>
<evidence type="ECO:0000259" key="14">
    <source>
        <dbReference type="Pfam" id="PF13851"/>
    </source>
</evidence>
<comment type="similarity">
    <text evidence="3">Belongs to the DRC4 family.</text>
</comment>
<evidence type="ECO:0000256" key="2">
    <source>
        <dbReference type="ARBA" id="ARBA00004245"/>
    </source>
</evidence>
<feature type="coiled-coil region" evidence="13">
    <location>
        <begin position="66"/>
        <end position="209"/>
    </location>
</feature>
<evidence type="ECO:0000313" key="15">
    <source>
        <dbReference type="EMBL" id="KAK4814442.1"/>
    </source>
</evidence>
<organism evidence="15 16">
    <name type="scientific">Mycteria americana</name>
    <name type="common">Wood stork</name>
    <dbReference type="NCBI Taxonomy" id="33587"/>
    <lineage>
        <taxon>Eukaryota</taxon>
        <taxon>Metazoa</taxon>
        <taxon>Chordata</taxon>
        <taxon>Craniata</taxon>
        <taxon>Vertebrata</taxon>
        <taxon>Euteleostomi</taxon>
        <taxon>Archelosauria</taxon>
        <taxon>Archosauria</taxon>
        <taxon>Dinosauria</taxon>
        <taxon>Saurischia</taxon>
        <taxon>Theropoda</taxon>
        <taxon>Coelurosauria</taxon>
        <taxon>Aves</taxon>
        <taxon>Neognathae</taxon>
        <taxon>Neoaves</taxon>
        <taxon>Aequornithes</taxon>
        <taxon>Ciconiiformes</taxon>
        <taxon>Ciconiidae</taxon>
        <taxon>Mycteria</taxon>
    </lineage>
</organism>
<sequence>MGKEQCEQCAQVAKKANSILACVRNSVASRTRAVIVPCTRHCLPRVSCNGICPRPPFPPTWLFLSALQLEKHVVRLREELDREREERNYFQLERDKIHTFWEITRRQLEEKRAELRNKDREMEEAEERHQVEIKVGGEKAGTCYECPKPWVYKQKVKHLLYEHQENLTELKAEGTLSVKRAQKDHWAQEMELRKDMRSLKVELKEQELANEVVVKNMRVKQEEEITRLCNDFERQVKGQDVRVGPARAPFVEIEAKYAKKMQVLRDELDLRRKTEIHEVEERKNSQISELMRNHEKAFGDMKNYYNDITLKNLALISLLKVAAWVPLVSRGLYAVTRAKLLSPGRCVLLGRQREGVLTVWEALRSWAAPRSWHSCSQEQEQMEEMKKRENHLEKEKADVLLQNKQLKEPLQQAQEQVAELQKKLAHYDKDKEALTNTKARLKVTQKELKDLQWEHEVLEQRFSKVQAERDELYQKFTKAINEVQQKTGFKNLLLERKLKGLLGVLEKKEVELSEVFAAANLDPGALSLVSHKLEGHVRCRRAHRALPRERSVWVSEFGTDLSLRWGLFRERPRAKQRSPALCAAERPAARGVRRRPGALCARGVAAGEPLLASLAAETA</sequence>
<dbReference type="GO" id="GO:0005794">
    <property type="term" value="C:Golgi apparatus"/>
    <property type="evidence" value="ECO:0007669"/>
    <property type="project" value="TreeGrafter"/>
</dbReference>
<evidence type="ECO:0000256" key="13">
    <source>
        <dbReference type="SAM" id="Coils"/>
    </source>
</evidence>
<dbReference type="InterPro" id="IPR039308">
    <property type="entry name" value="GAS8"/>
</dbReference>
<evidence type="ECO:0000256" key="8">
    <source>
        <dbReference type="ARBA" id="ARBA00023054"/>
    </source>
</evidence>
<evidence type="ECO:0000256" key="12">
    <source>
        <dbReference type="ARBA" id="ARBA00031568"/>
    </source>
</evidence>
<evidence type="ECO:0000256" key="3">
    <source>
        <dbReference type="ARBA" id="ARBA00009859"/>
    </source>
</evidence>
<proteinExistence type="inferred from homology"/>
<dbReference type="GO" id="GO:0031514">
    <property type="term" value="C:motile cilium"/>
    <property type="evidence" value="ECO:0007669"/>
    <property type="project" value="UniProtKB-SubCell"/>
</dbReference>
<dbReference type="PANTHER" id="PTHR31543:SF0">
    <property type="entry name" value="DYNEIN REGULATORY COMPLEX SUBUNIT 4"/>
    <property type="match status" value="1"/>
</dbReference>
<evidence type="ECO:0000256" key="5">
    <source>
        <dbReference type="ARBA" id="ARBA00022490"/>
    </source>
</evidence>
<evidence type="ECO:0000256" key="7">
    <source>
        <dbReference type="ARBA" id="ARBA00022846"/>
    </source>
</evidence>
<evidence type="ECO:0000256" key="11">
    <source>
        <dbReference type="ARBA" id="ARBA00023273"/>
    </source>
</evidence>
<feature type="domain" description="Growth arrest-specific protein 8" evidence="14">
    <location>
        <begin position="379"/>
        <end position="535"/>
    </location>
</feature>
<keyword evidence="9" id="KW-0969">Cilium</keyword>
<dbReference type="Pfam" id="PF13851">
    <property type="entry name" value="GAS"/>
    <property type="match status" value="2"/>
</dbReference>
<evidence type="ECO:0000313" key="16">
    <source>
        <dbReference type="Proteomes" id="UP001333110"/>
    </source>
</evidence>
<dbReference type="EMBL" id="JAUNZN010000011">
    <property type="protein sequence ID" value="KAK4814442.1"/>
    <property type="molecule type" value="Genomic_DNA"/>
</dbReference>
<comment type="subcellular location">
    <subcellularLocation>
        <location evidence="1">Cell projection</location>
        <location evidence="1">Cilium</location>
        <location evidence="1">Flagellum</location>
    </subcellularLocation>
    <subcellularLocation>
        <location evidence="2">Cytoplasm</location>
        <location evidence="2">Cytoskeleton</location>
    </subcellularLocation>
</comment>
<dbReference type="PANTHER" id="PTHR31543">
    <property type="entry name" value="DYNEIN REGULATORY COMPLEX SUBUNIT 4"/>
    <property type="match status" value="1"/>
</dbReference>
<dbReference type="InterPro" id="IPR025593">
    <property type="entry name" value="GAS8_dom"/>
</dbReference>
<keyword evidence="6" id="KW-0493">Microtubule</keyword>
<keyword evidence="5" id="KW-0963">Cytoplasm</keyword>
<dbReference type="GO" id="GO:0005874">
    <property type="term" value="C:microtubule"/>
    <property type="evidence" value="ECO:0007669"/>
    <property type="project" value="UniProtKB-KW"/>
</dbReference>
<keyword evidence="11" id="KW-0966">Cell projection</keyword>
<name>A0AAN7RRR2_MYCAM</name>
<dbReference type="Proteomes" id="UP001333110">
    <property type="component" value="Unassembled WGS sequence"/>
</dbReference>
<evidence type="ECO:0000256" key="6">
    <source>
        <dbReference type="ARBA" id="ARBA00022701"/>
    </source>
</evidence>
<feature type="coiled-coil region" evidence="13">
    <location>
        <begin position="375"/>
        <end position="475"/>
    </location>
</feature>
<dbReference type="AlphaFoldDB" id="A0AAN7RRR2"/>
<keyword evidence="16" id="KW-1185">Reference proteome</keyword>
<evidence type="ECO:0000256" key="9">
    <source>
        <dbReference type="ARBA" id="ARBA00023069"/>
    </source>
</evidence>
<accession>A0AAN7RRR2</accession>
<gene>
    <name evidence="15" type="ORF">QYF61_018540</name>
</gene>
<evidence type="ECO:0000256" key="4">
    <source>
        <dbReference type="ARBA" id="ARBA00021301"/>
    </source>
</evidence>
<feature type="domain" description="Growth arrest-specific protein 8" evidence="14">
    <location>
        <begin position="289"/>
        <end position="320"/>
    </location>
</feature>
<dbReference type="GO" id="GO:0031267">
    <property type="term" value="F:small GTPase binding"/>
    <property type="evidence" value="ECO:0007669"/>
    <property type="project" value="InterPro"/>
</dbReference>
<protein>
    <recommendedName>
        <fullName evidence="4">Dynein regulatory complex subunit 4</fullName>
    </recommendedName>
    <alternativeName>
        <fullName evidence="12">Growth arrest-specific protein 8</fullName>
    </alternativeName>
</protein>
<dbReference type="GO" id="GO:0030317">
    <property type="term" value="P:flagellated sperm motility"/>
    <property type="evidence" value="ECO:0007669"/>
    <property type="project" value="TreeGrafter"/>
</dbReference>
<keyword evidence="10" id="KW-0206">Cytoskeleton</keyword>
<dbReference type="GO" id="GO:0008017">
    <property type="term" value="F:microtubule binding"/>
    <property type="evidence" value="ECO:0007669"/>
    <property type="project" value="InterPro"/>
</dbReference>
<keyword evidence="8 13" id="KW-0175">Coiled coil</keyword>
<evidence type="ECO:0000256" key="10">
    <source>
        <dbReference type="ARBA" id="ARBA00023212"/>
    </source>
</evidence>
<comment type="caution">
    <text evidence="15">The sequence shown here is derived from an EMBL/GenBank/DDBJ whole genome shotgun (WGS) entry which is preliminary data.</text>
</comment>
<reference evidence="15 16" key="1">
    <citation type="journal article" date="2023" name="J. Hered.">
        <title>Chromosome-level genome of the wood stork (Mycteria americana) provides insight into avian chromosome evolution.</title>
        <authorList>
            <person name="Flamio R. Jr."/>
            <person name="Ramstad K.M."/>
        </authorList>
    </citation>
    <scope>NUCLEOTIDE SEQUENCE [LARGE SCALE GENOMIC DNA]</scope>
    <source>
        <strain evidence="15">JAX WOST 10</strain>
    </source>
</reference>